<keyword evidence="9" id="KW-1185">Reference proteome</keyword>
<comment type="subcellular location">
    <subcellularLocation>
        <location evidence="1">Periplasm</location>
    </subcellularLocation>
</comment>
<proteinExistence type="predicted"/>
<evidence type="ECO:0000256" key="3">
    <source>
        <dbReference type="ARBA" id="ARBA00022679"/>
    </source>
</evidence>
<dbReference type="Pfam" id="PF16822">
    <property type="entry name" value="ALGX"/>
    <property type="match status" value="1"/>
</dbReference>
<dbReference type="EMBL" id="JBHTCR010000002">
    <property type="protein sequence ID" value="MFC7345901.1"/>
    <property type="molecule type" value="Genomic_DNA"/>
</dbReference>
<comment type="pathway">
    <text evidence="2">Glycan biosynthesis; alginate biosynthesis.</text>
</comment>
<keyword evidence="4" id="KW-0732">Signal</keyword>
<comment type="caution">
    <text evidence="8">The sequence shown here is derived from an EMBL/GenBank/DDBJ whole genome shotgun (WGS) entry which is preliminary data.</text>
</comment>
<evidence type="ECO:0000259" key="7">
    <source>
        <dbReference type="Pfam" id="PF16822"/>
    </source>
</evidence>
<keyword evidence="5" id="KW-0574">Periplasm</keyword>
<name>A0ABW2LTT2_9FLAO</name>
<dbReference type="Proteomes" id="UP001596550">
    <property type="component" value="Unassembled WGS sequence"/>
</dbReference>
<keyword evidence="3" id="KW-0808">Transferase</keyword>
<dbReference type="RefSeq" id="WP_378174145.1">
    <property type="nucleotide sequence ID" value="NZ_JBHTCR010000002.1"/>
</dbReference>
<evidence type="ECO:0000256" key="6">
    <source>
        <dbReference type="ARBA" id="ARBA00022841"/>
    </source>
</evidence>
<gene>
    <name evidence="8" type="ORF">ACFQO9_04110</name>
</gene>
<evidence type="ECO:0000313" key="9">
    <source>
        <dbReference type="Proteomes" id="UP001596550"/>
    </source>
</evidence>
<evidence type="ECO:0000256" key="5">
    <source>
        <dbReference type="ARBA" id="ARBA00022764"/>
    </source>
</evidence>
<sequence>MKKFILKSLVFTLPFLLLHLINVLFYDVNDGDLIRVGYLYSNPCSNKSINSQFKIKKTYKQVSQIDISKENKFNVITFGDSFSDQDSLGYQNYLAQRGFSVLDIDKSLGENSIERLIQFANGDFFDKVKTEYVVLETVERRFIDYAQSVKITSAVQTSSIKKNILSIPKEHKSEELDFFSETTLKAPLSNILYEFEDKPQISQTFKVRTDKNTLFSNHPDHLLFYQDDYLFLSQKNSYSAVNKANDIINHILEILKKKNIKLILLIAPDKYDIYYPYISHQEKYQKPLFFHNLESLPKKYTLLESFKALSKAIEHKKNVYYYADTHWSPIGAEIIANEIAKEISISQ</sequence>
<dbReference type="SUPFAM" id="SSF47587">
    <property type="entry name" value="Domain of poly(ADP-ribose) polymerase"/>
    <property type="match status" value="1"/>
</dbReference>
<evidence type="ECO:0000256" key="1">
    <source>
        <dbReference type="ARBA" id="ARBA00004418"/>
    </source>
</evidence>
<evidence type="ECO:0000256" key="4">
    <source>
        <dbReference type="ARBA" id="ARBA00022729"/>
    </source>
</evidence>
<dbReference type="InterPro" id="IPR036616">
    <property type="entry name" value="Poly(ADP-ribose)pol_reg_dom_sf"/>
</dbReference>
<evidence type="ECO:0000313" key="8">
    <source>
        <dbReference type="EMBL" id="MFC7345901.1"/>
    </source>
</evidence>
<protein>
    <recommendedName>
        <fullName evidence="7">AlgX/AlgJ SGNH hydrolase-like domain-containing protein</fullName>
    </recommendedName>
</protein>
<feature type="domain" description="AlgX/AlgJ SGNH hydrolase-like" evidence="7">
    <location>
        <begin position="223"/>
        <end position="344"/>
    </location>
</feature>
<organism evidence="8 9">
    <name type="scientific">Chryseobacterium zhengzhouense</name>
    <dbReference type="NCBI Taxonomy" id="1636086"/>
    <lineage>
        <taxon>Bacteria</taxon>
        <taxon>Pseudomonadati</taxon>
        <taxon>Bacteroidota</taxon>
        <taxon>Flavobacteriia</taxon>
        <taxon>Flavobacteriales</taxon>
        <taxon>Weeksellaceae</taxon>
        <taxon>Chryseobacterium group</taxon>
        <taxon>Chryseobacterium</taxon>
    </lineage>
</organism>
<reference evidence="9" key="1">
    <citation type="journal article" date="2019" name="Int. J. Syst. Evol. Microbiol.">
        <title>The Global Catalogue of Microorganisms (GCM) 10K type strain sequencing project: providing services to taxonomists for standard genome sequencing and annotation.</title>
        <authorList>
            <consortium name="The Broad Institute Genomics Platform"/>
            <consortium name="The Broad Institute Genome Sequencing Center for Infectious Disease"/>
            <person name="Wu L."/>
            <person name="Ma J."/>
        </authorList>
    </citation>
    <scope>NUCLEOTIDE SEQUENCE [LARGE SCALE GENOMIC DNA]</scope>
    <source>
        <strain evidence="9">CCUG 54781</strain>
    </source>
</reference>
<accession>A0ABW2LTT2</accession>
<dbReference type="InterPro" id="IPR031811">
    <property type="entry name" value="ALGX/ALGJ_SGNH-like"/>
</dbReference>
<evidence type="ECO:0000256" key="2">
    <source>
        <dbReference type="ARBA" id="ARBA00005182"/>
    </source>
</evidence>
<keyword evidence="6" id="KW-0016">Alginate biosynthesis</keyword>